<evidence type="ECO:0000313" key="3">
    <source>
        <dbReference type="Proteomes" id="UP000505077"/>
    </source>
</evidence>
<name>A0A6L2R6N2_9BACT</name>
<sequence>MKKIATLLLAAGLVFGTTTGASAIDFKVKGEWIMSFDYGQNGRMTGGNGGTGWNNRGAGRASDEFEAVQRLRLRLDAVASESLSGTVHFEIGDTTWGSDRPGVNSSYGGALGADGNSVELKNAYIDWTPSNMDLKIRMGIQGLSLPSFTTGSQVFNHDAAGITLNYRFNDNVSLTGFWVRAYNDNYAGGDNLGHTVNANYLDNFDVAALILPLTFDEVKISPWIMGGIVGPNSGGKYFNSTTGASSGDIRAGMVPVGGALRKDGTPSGKYLNEYGSAFWAGATGDITAWDPFRIAFDVNYGAIAWAEDGRLNRSGWLASLLFTYKLDWAVPGIYGWYSTGDDSDPSNGSERMPTFTTIHTNNGFSSFAFNGQPWIPEGGRDNVLGRTMIGTWGVGARLKDMSFINDLKHTFRVNYIGGTNSPTFARRYLAGNNSGNGRKAIFDNISGPNAYELGMDPLYLTTRDSALEIGLANEYQVYENFKIYFEGSYLAAFIDKSVWKHSQMNGKNDQVRDPWNINLTFIYSF</sequence>
<gene>
    <name evidence="2" type="ORF">ZNDK_0954</name>
</gene>
<keyword evidence="1" id="KW-0732">Signal</keyword>
<feature type="chain" id="PRO_5026968456" evidence="1">
    <location>
        <begin position="24"/>
        <end position="525"/>
    </location>
</feature>
<dbReference type="Proteomes" id="UP000505077">
    <property type="component" value="Unassembled WGS sequence"/>
</dbReference>
<comment type="caution">
    <text evidence="2">The sequence shown here is derived from an EMBL/GenBank/DDBJ whole genome shotgun (WGS) entry which is preliminary data.</text>
</comment>
<dbReference type="AlphaFoldDB" id="A0A6L2R6N2"/>
<feature type="signal peptide" evidence="1">
    <location>
        <begin position="1"/>
        <end position="23"/>
    </location>
</feature>
<dbReference type="NCBIfam" id="NF033939">
    <property type="entry name" value="DESULF_POR1"/>
    <property type="match status" value="1"/>
</dbReference>
<dbReference type="EMBL" id="BLLL01000010">
    <property type="protein sequence ID" value="GFH63183.1"/>
    <property type="molecule type" value="Genomic_DNA"/>
</dbReference>
<dbReference type="InterPro" id="IPR059232">
    <property type="entry name" value="Porin_put"/>
</dbReference>
<protein>
    <submittedName>
        <fullName evidence="2">Conserved hypothetical protien</fullName>
    </submittedName>
</protein>
<proteinExistence type="predicted"/>
<evidence type="ECO:0000313" key="2">
    <source>
        <dbReference type="EMBL" id="GFH63183.1"/>
    </source>
</evidence>
<reference evidence="2 3" key="1">
    <citation type="journal article" date="2020" name="ISME J.">
        <title>Parallel Reductive Genome Evolution in Desulfovibrio Ectosymbionts Independently Acquired by Trichonympha Protists in the Termite Gut.</title>
        <authorList>
            <person name="Takeuchi M."/>
            <person name="Kuwahara H."/>
            <person name="Murakami T."/>
            <person name="Takahashi K."/>
            <person name="Kajitani R."/>
            <person name="Toyoda A."/>
            <person name="Itoh T."/>
            <person name="Ohkuma M."/>
            <person name="Hongoh Y."/>
        </authorList>
    </citation>
    <scope>NUCLEOTIDE SEQUENCE [LARGE SCALE GENOMIC DNA]</scope>
    <source>
        <strain evidence="2">ZnDsv-02</strain>
    </source>
</reference>
<accession>A0A6L2R6N2</accession>
<organism evidence="2 3">
    <name type="scientific">Candidatus Desulfovibrio kirbyi</name>
    <dbReference type="NCBI Taxonomy" id="2696086"/>
    <lineage>
        <taxon>Bacteria</taxon>
        <taxon>Pseudomonadati</taxon>
        <taxon>Thermodesulfobacteriota</taxon>
        <taxon>Desulfovibrionia</taxon>
        <taxon>Desulfovibrionales</taxon>
        <taxon>Desulfovibrionaceae</taxon>
        <taxon>Desulfovibrio</taxon>
    </lineage>
</organism>
<evidence type="ECO:0000256" key="1">
    <source>
        <dbReference type="SAM" id="SignalP"/>
    </source>
</evidence>